<name>A0A286F9G5_9BACT</name>
<evidence type="ECO:0000256" key="2">
    <source>
        <dbReference type="SAM" id="Phobius"/>
    </source>
</evidence>
<keyword evidence="4" id="KW-0418">Kinase</keyword>
<dbReference type="Pfam" id="PF06580">
    <property type="entry name" value="His_kinase"/>
    <property type="match status" value="1"/>
</dbReference>
<evidence type="ECO:0000313" key="4">
    <source>
        <dbReference type="EMBL" id="SOD79726.1"/>
    </source>
</evidence>
<feature type="transmembrane region" description="Helical" evidence="2">
    <location>
        <begin position="12"/>
        <end position="37"/>
    </location>
</feature>
<protein>
    <submittedName>
        <fullName evidence="4">Histidine kinase</fullName>
    </submittedName>
</protein>
<feature type="transmembrane region" description="Helical" evidence="2">
    <location>
        <begin position="44"/>
        <end position="66"/>
    </location>
</feature>
<dbReference type="PANTHER" id="PTHR34220:SF7">
    <property type="entry name" value="SENSOR HISTIDINE KINASE YPDA"/>
    <property type="match status" value="1"/>
</dbReference>
<feature type="domain" description="Signal transduction histidine kinase internal region" evidence="3">
    <location>
        <begin position="195"/>
        <end position="274"/>
    </location>
</feature>
<sequence length="399" mass="46190">MSNRLTTSQKWQLALSVFVIYFPIRLYVNVSTLTWLLMARNVPFWIVETILTVLFFYAWLTVAEWLQQVLFKRFGEGFLIEFKIPAQLATLVIASALALVFNFAFFMTWRGLDTALERNFGVYHDQEIRPQRPVPTPAILEERRKRSEQRRRVNNGLTVMAMLSAFYLAANRRAYRELEVVQVRAERLEKENVQAQFAALKSQVNPHFLFNSLSILSSLVHADAELSEKFIDQLSRAYRYILEQKDNERVLLKTELEFIQAYRFLLNIRFEKKFDVIINVPEADQTRYSIAPLTLQLLVENAVKHNRMSAKEPLNVHILLEGDCLVVKNNLQPRPQSETSTGMGLQNIITRYALLTERPVRVSDSEGSFIIKIPLLFNERMNEPASERNGISAGTRTLA</sequence>
<dbReference type="AlphaFoldDB" id="A0A286F9G5"/>
<dbReference type="GO" id="GO:0000155">
    <property type="term" value="F:phosphorelay sensor kinase activity"/>
    <property type="evidence" value="ECO:0007669"/>
    <property type="project" value="InterPro"/>
</dbReference>
<accession>A0A286F9G5</accession>
<dbReference type="RefSeq" id="WP_097124749.1">
    <property type="nucleotide sequence ID" value="NZ_OCNH01000001.1"/>
</dbReference>
<dbReference type="InterPro" id="IPR010559">
    <property type="entry name" value="Sig_transdc_His_kin_internal"/>
</dbReference>
<gene>
    <name evidence="4" type="ORF">SAMN06269250_1074</name>
</gene>
<keyword evidence="1" id="KW-0175">Coiled coil</keyword>
<evidence type="ECO:0000259" key="3">
    <source>
        <dbReference type="Pfam" id="PF06580"/>
    </source>
</evidence>
<feature type="transmembrane region" description="Helical" evidence="2">
    <location>
        <begin position="86"/>
        <end position="109"/>
    </location>
</feature>
<keyword evidence="5" id="KW-1185">Reference proteome</keyword>
<keyword evidence="2" id="KW-1133">Transmembrane helix</keyword>
<dbReference type="GO" id="GO:0016020">
    <property type="term" value="C:membrane"/>
    <property type="evidence" value="ECO:0007669"/>
    <property type="project" value="InterPro"/>
</dbReference>
<dbReference type="Proteomes" id="UP000219452">
    <property type="component" value="Unassembled WGS sequence"/>
</dbReference>
<keyword evidence="2" id="KW-0812">Transmembrane</keyword>
<keyword evidence="4" id="KW-0808">Transferase</keyword>
<proteinExistence type="predicted"/>
<organism evidence="4 5">
    <name type="scientific">Spirosoma fluviale</name>
    <dbReference type="NCBI Taxonomy" id="1597977"/>
    <lineage>
        <taxon>Bacteria</taxon>
        <taxon>Pseudomonadati</taxon>
        <taxon>Bacteroidota</taxon>
        <taxon>Cytophagia</taxon>
        <taxon>Cytophagales</taxon>
        <taxon>Cytophagaceae</taxon>
        <taxon>Spirosoma</taxon>
    </lineage>
</organism>
<evidence type="ECO:0000313" key="5">
    <source>
        <dbReference type="Proteomes" id="UP000219452"/>
    </source>
</evidence>
<dbReference type="InterPro" id="IPR050640">
    <property type="entry name" value="Bact_2-comp_sensor_kinase"/>
</dbReference>
<reference evidence="5" key="1">
    <citation type="submission" date="2017-09" db="EMBL/GenBank/DDBJ databases">
        <authorList>
            <person name="Varghese N."/>
            <person name="Submissions S."/>
        </authorList>
    </citation>
    <scope>NUCLEOTIDE SEQUENCE [LARGE SCALE GENOMIC DNA]</scope>
    <source>
        <strain evidence="5">DSM 29961</strain>
    </source>
</reference>
<feature type="transmembrane region" description="Helical" evidence="2">
    <location>
        <begin position="153"/>
        <end position="170"/>
    </location>
</feature>
<feature type="coiled-coil region" evidence="1">
    <location>
        <begin position="171"/>
        <end position="203"/>
    </location>
</feature>
<evidence type="ECO:0000256" key="1">
    <source>
        <dbReference type="SAM" id="Coils"/>
    </source>
</evidence>
<dbReference type="OrthoDB" id="927174at2"/>
<dbReference type="PANTHER" id="PTHR34220">
    <property type="entry name" value="SENSOR HISTIDINE KINASE YPDA"/>
    <property type="match status" value="1"/>
</dbReference>
<keyword evidence="2" id="KW-0472">Membrane</keyword>
<dbReference type="EMBL" id="OCNH01000001">
    <property type="protein sequence ID" value="SOD79726.1"/>
    <property type="molecule type" value="Genomic_DNA"/>
</dbReference>